<keyword evidence="2" id="KW-0805">Transcription regulation</keyword>
<comment type="caution">
    <text evidence="5">The sequence shown here is derived from an EMBL/GenBank/DDBJ whole genome shotgun (WGS) entry which is preliminary data.</text>
</comment>
<dbReference type="Gene3D" id="1.10.10.10">
    <property type="entry name" value="Winged helix-like DNA-binding domain superfamily/Winged helix DNA-binding domain"/>
    <property type="match status" value="1"/>
</dbReference>
<keyword evidence="4" id="KW-0804">Transcription</keyword>
<evidence type="ECO:0000256" key="3">
    <source>
        <dbReference type="ARBA" id="ARBA00023125"/>
    </source>
</evidence>
<dbReference type="Pfam" id="PF03965">
    <property type="entry name" value="Penicillinase_R"/>
    <property type="match status" value="1"/>
</dbReference>
<dbReference type="SUPFAM" id="SSF46785">
    <property type="entry name" value="Winged helix' DNA-binding domain"/>
    <property type="match status" value="1"/>
</dbReference>
<reference evidence="5" key="1">
    <citation type="submission" date="2022-07" db="EMBL/GenBank/DDBJ databases">
        <title>Parvularcula maris sp. nov., an algicidal bacterium isolated from seawater.</title>
        <authorList>
            <person name="Li F."/>
        </authorList>
    </citation>
    <scope>NUCLEOTIDE SEQUENCE</scope>
    <source>
        <strain evidence="5">BGMRC 0090</strain>
    </source>
</reference>
<evidence type="ECO:0000256" key="1">
    <source>
        <dbReference type="ARBA" id="ARBA00011046"/>
    </source>
</evidence>
<dbReference type="AlphaFoldDB" id="A0A9X2L741"/>
<dbReference type="RefSeq" id="WP_256618071.1">
    <property type="nucleotide sequence ID" value="NZ_JANIBC010000001.1"/>
</dbReference>
<dbReference type="InterPro" id="IPR005650">
    <property type="entry name" value="BlaI_family"/>
</dbReference>
<evidence type="ECO:0000256" key="2">
    <source>
        <dbReference type="ARBA" id="ARBA00023015"/>
    </source>
</evidence>
<keyword evidence="6" id="KW-1185">Reference proteome</keyword>
<dbReference type="GO" id="GO:0003677">
    <property type="term" value="F:DNA binding"/>
    <property type="evidence" value="ECO:0007669"/>
    <property type="project" value="UniProtKB-KW"/>
</dbReference>
<keyword evidence="3" id="KW-0238">DNA-binding</keyword>
<sequence>MQSDPSETELRLLKVLWPEGRLSAREIHDAAAVDTGWSFSTTRKTLERMEAKGLIAAEPLHGIKTFVPLRSKLDVVGGLVTRFARNVLDLDGPLPAAAFTGSRLLDEGEAEELEQLLRDLSEGEGDA</sequence>
<name>A0A9X2L741_9PROT</name>
<comment type="similarity">
    <text evidence="1">Belongs to the BlaI transcriptional regulatory family.</text>
</comment>
<evidence type="ECO:0000256" key="4">
    <source>
        <dbReference type="ARBA" id="ARBA00023163"/>
    </source>
</evidence>
<accession>A0A9X2L741</accession>
<dbReference type="GO" id="GO:0045892">
    <property type="term" value="P:negative regulation of DNA-templated transcription"/>
    <property type="evidence" value="ECO:0007669"/>
    <property type="project" value="InterPro"/>
</dbReference>
<gene>
    <name evidence="5" type="ORF">NOG11_02595</name>
</gene>
<dbReference type="InterPro" id="IPR036390">
    <property type="entry name" value="WH_DNA-bd_sf"/>
</dbReference>
<proteinExistence type="inferred from homology"/>
<evidence type="ECO:0000313" key="6">
    <source>
        <dbReference type="Proteomes" id="UP001142610"/>
    </source>
</evidence>
<dbReference type="InterPro" id="IPR036388">
    <property type="entry name" value="WH-like_DNA-bd_sf"/>
</dbReference>
<organism evidence="5 6">
    <name type="scientific">Parvularcula maris</name>
    <dbReference type="NCBI Taxonomy" id="2965077"/>
    <lineage>
        <taxon>Bacteria</taxon>
        <taxon>Pseudomonadati</taxon>
        <taxon>Pseudomonadota</taxon>
        <taxon>Alphaproteobacteria</taxon>
        <taxon>Parvularculales</taxon>
        <taxon>Parvularculaceae</taxon>
        <taxon>Parvularcula</taxon>
    </lineage>
</organism>
<dbReference type="Proteomes" id="UP001142610">
    <property type="component" value="Unassembled WGS sequence"/>
</dbReference>
<evidence type="ECO:0000313" key="5">
    <source>
        <dbReference type="EMBL" id="MCQ8184266.1"/>
    </source>
</evidence>
<dbReference type="EMBL" id="JANIBC010000001">
    <property type="protein sequence ID" value="MCQ8184266.1"/>
    <property type="molecule type" value="Genomic_DNA"/>
</dbReference>
<protein>
    <submittedName>
        <fullName evidence="5">BlaI/MecI/CopY family transcriptional regulator</fullName>
    </submittedName>
</protein>